<keyword evidence="1" id="KW-0472">Membrane</keyword>
<dbReference type="EMBL" id="GBXM01092439">
    <property type="protein sequence ID" value="JAH16138.1"/>
    <property type="molecule type" value="Transcribed_RNA"/>
</dbReference>
<sequence length="30" mass="3592">MAFILIMYTFIILGTCCPLGYSLYKERFHF</sequence>
<accession>A0A0E9QJ64</accession>
<evidence type="ECO:0000256" key="1">
    <source>
        <dbReference type="SAM" id="Phobius"/>
    </source>
</evidence>
<organism evidence="2">
    <name type="scientific">Anguilla anguilla</name>
    <name type="common">European freshwater eel</name>
    <name type="synonym">Muraena anguilla</name>
    <dbReference type="NCBI Taxonomy" id="7936"/>
    <lineage>
        <taxon>Eukaryota</taxon>
        <taxon>Metazoa</taxon>
        <taxon>Chordata</taxon>
        <taxon>Craniata</taxon>
        <taxon>Vertebrata</taxon>
        <taxon>Euteleostomi</taxon>
        <taxon>Actinopterygii</taxon>
        <taxon>Neopterygii</taxon>
        <taxon>Teleostei</taxon>
        <taxon>Anguilliformes</taxon>
        <taxon>Anguillidae</taxon>
        <taxon>Anguilla</taxon>
    </lineage>
</organism>
<dbReference type="AlphaFoldDB" id="A0A0E9QJ64"/>
<keyword evidence="1" id="KW-1133">Transmembrane helix</keyword>
<keyword evidence="1" id="KW-0812">Transmembrane</keyword>
<reference evidence="2" key="2">
    <citation type="journal article" date="2015" name="Fish Shellfish Immunol.">
        <title>Early steps in the European eel (Anguilla anguilla)-Vibrio vulnificus interaction in the gills: Role of the RtxA13 toxin.</title>
        <authorList>
            <person name="Callol A."/>
            <person name="Pajuelo D."/>
            <person name="Ebbesson L."/>
            <person name="Teles M."/>
            <person name="MacKenzie S."/>
            <person name="Amaro C."/>
        </authorList>
    </citation>
    <scope>NUCLEOTIDE SEQUENCE</scope>
</reference>
<evidence type="ECO:0000313" key="2">
    <source>
        <dbReference type="EMBL" id="JAH16138.1"/>
    </source>
</evidence>
<protein>
    <submittedName>
        <fullName evidence="2">Uncharacterized protein</fullName>
    </submittedName>
</protein>
<reference evidence="2" key="1">
    <citation type="submission" date="2014-11" db="EMBL/GenBank/DDBJ databases">
        <authorList>
            <person name="Amaro Gonzalez C."/>
        </authorList>
    </citation>
    <scope>NUCLEOTIDE SEQUENCE</scope>
</reference>
<proteinExistence type="predicted"/>
<feature type="transmembrane region" description="Helical" evidence="1">
    <location>
        <begin position="6"/>
        <end position="24"/>
    </location>
</feature>
<name>A0A0E9QJ64_ANGAN</name>